<evidence type="ECO:0000313" key="9">
    <source>
        <dbReference type="EMBL" id="RGS37226.1"/>
    </source>
</evidence>
<evidence type="ECO:0000256" key="4">
    <source>
        <dbReference type="ARBA" id="ARBA00022692"/>
    </source>
</evidence>
<comment type="similarity">
    <text evidence="7">Belongs to the binding-protein-dependent transport system permease family.</text>
</comment>
<sequence length="275" mass="30361">MKKRVGTIIKYIALIVVAVIQIFPLYWLITFSLKSNVEIFGDNVIGLPQHWRFENYTEALTKSSLIRYFFNSVFYSAVTVLVAGLLSAMAAYAIARMYWKKRNTVFTIFSVGIMIPAQAALLPLFQLLDKIGLKGGYLGLLIPYIAGAIPMSVMILTGFYKGIPKEIEEAACIDGCGLWRCFFSIITPIVKPALATASIFTFLGTWNELMLANTFVDKDVYRTLPVGIMSFAGQYSTDWGLIGAGMVIATLPTILIYFLLSNQVQESLVAGAVKG</sequence>
<dbReference type="SUPFAM" id="SSF161098">
    <property type="entry name" value="MetI-like"/>
    <property type="match status" value="1"/>
</dbReference>
<dbReference type="GO" id="GO:0055085">
    <property type="term" value="P:transmembrane transport"/>
    <property type="evidence" value="ECO:0007669"/>
    <property type="project" value="InterPro"/>
</dbReference>
<feature type="domain" description="ABC transmembrane type-1" evidence="8">
    <location>
        <begin position="69"/>
        <end position="260"/>
    </location>
</feature>
<dbReference type="InterPro" id="IPR035906">
    <property type="entry name" value="MetI-like_sf"/>
</dbReference>
<evidence type="ECO:0000256" key="2">
    <source>
        <dbReference type="ARBA" id="ARBA00022448"/>
    </source>
</evidence>
<proteinExistence type="inferred from homology"/>
<keyword evidence="6 7" id="KW-0472">Membrane</keyword>
<organism evidence="9 10">
    <name type="scientific">Roseburia hominis</name>
    <dbReference type="NCBI Taxonomy" id="301301"/>
    <lineage>
        <taxon>Bacteria</taxon>
        <taxon>Bacillati</taxon>
        <taxon>Bacillota</taxon>
        <taxon>Clostridia</taxon>
        <taxon>Lachnospirales</taxon>
        <taxon>Lachnospiraceae</taxon>
        <taxon>Roseburia</taxon>
    </lineage>
</organism>
<feature type="transmembrane region" description="Helical" evidence="7">
    <location>
        <begin position="106"/>
        <end position="125"/>
    </location>
</feature>
<keyword evidence="2 7" id="KW-0813">Transport</keyword>
<feature type="transmembrane region" description="Helical" evidence="7">
    <location>
        <begin position="73"/>
        <end position="94"/>
    </location>
</feature>
<dbReference type="GO" id="GO:0005886">
    <property type="term" value="C:plasma membrane"/>
    <property type="evidence" value="ECO:0007669"/>
    <property type="project" value="UniProtKB-SubCell"/>
</dbReference>
<dbReference type="EMBL" id="QRVL01000017">
    <property type="protein sequence ID" value="RGS37226.1"/>
    <property type="molecule type" value="Genomic_DNA"/>
</dbReference>
<feature type="transmembrane region" description="Helical" evidence="7">
    <location>
        <begin position="181"/>
        <end position="203"/>
    </location>
</feature>
<dbReference type="Pfam" id="PF00528">
    <property type="entry name" value="BPD_transp_1"/>
    <property type="match status" value="1"/>
</dbReference>
<keyword evidence="5 7" id="KW-1133">Transmembrane helix</keyword>
<feature type="transmembrane region" description="Helical" evidence="7">
    <location>
        <begin position="239"/>
        <end position="260"/>
    </location>
</feature>
<evidence type="ECO:0000313" key="10">
    <source>
        <dbReference type="Proteomes" id="UP000266172"/>
    </source>
</evidence>
<feature type="transmembrane region" description="Helical" evidence="7">
    <location>
        <begin position="12"/>
        <end position="29"/>
    </location>
</feature>
<dbReference type="InterPro" id="IPR000515">
    <property type="entry name" value="MetI-like"/>
</dbReference>
<evidence type="ECO:0000256" key="6">
    <source>
        <dbReference type="ARBA" id="ARBA00023136"/>
    </source>
</evidence>
<evidence type="ECO:0000256" key="5">
    <source>
        <dbReference type="ARBA" id="ARBA00022989"/>
    </source>
</evidence>
<gene>
    <name evidence="9" type="ORF">DWX93_14610</name>
</gene>
<evidence type="ECO:0000259" key="8">
    <source>
        <dbReference type="PROSITE" id="PS50928"/>
    </source>
</evidence>
<feature type="transmembrane region" description="Helical" evidence="7">
    <location>
        <begin position="137"/>
        <end position="160"/>
    </location>
</feature>
<reference evidence="9 10" key="1">
    <citation type="submission" date="2018-08" db="EMBL/GenBank/DDBJ databases">
        <title>A genome reference for cultivated species of the human gut microbiota.</title>
        <authorList>
            <person name="Zou Y."/>
            <person name="Xue W."/>
            <person name="Luo G."/>
        </authorList>
    </citation>
    <scope>NUCLEOTIDE SEQUENCE [LARGE SCALE GENOMIC DNA]</scope>
    <source>
        <strain evidence="9 10">AF22-12AC</strain>
    </source>
</reference>
<comment type="caution">
    <text evidence="9">The sequence shown here is derived from an EMBL/GenBank/DDBJ whole genome shotgun (WGS) entry which is preliminary data.</text>
</comment>
<keyword evidence="3" id="KW-1003">Cell membrane</keyword>
<evidence type="ECO:0000256" key="7">
    <source>
        <dbReference type="RuleBase" id="RU363032"/>
    </source>
</evidence>
<comment type="subcellular location">
    <subcellularLocation>
        <location evidence="1 7">Cell membrane</location>
        <topology evidence="1 7">Multi-pass membrane protein</topology>
    </subcellularLocation>
</comment>
<dbReference type="AlphaFoldDB" id="A0A395V3S2"/>
<keyword evidence="4 7" id="KW-0812">Transmembrane</keyword>
<dbReference type="RefSeq" id="WP_118098195.1">
    <property type="nucleotide sequence ID" value="NZ_QRVL01000017.1"/>
</dbReference>
<dbReference type="PANTHER" id="PTHR43744">
    <property type="entry name" value="ABC TRANSPORTER PERMEASE PROTEIN MG189-RELATED-RELATED"/>
    <property type="match status" value="1"/>
</dbReference>
<protein>
    <submittedName>
        <fullName evidence="9">Carbohydrate ABC transporter permease</fullName>
    </submittedName>
</protein>
<evidence type="ECO:0000256" key="1">
    <source>
        <dbReference type="ARBA" id="ARBA00004651"/>
    </source>
</evidence>
<dbReference type="Proteomes" id="UP000266172">
    <property type="component" value="Unassembled WGS sequence"/>
</dbReference>
<name>A0A395V3S2_9FIRM</name>
<dbReference type="CDD" id="cd06261">
    <property type="entry name" value="TM_PBP2"/>
    <property type="match status" value="1"/>
</dbReference>
<accession>A0A395V3S2</accession>
<dbReference type="PROSITE" id="PS50928">
    <property type="entry name" value="ABC_TM1"/>
    <property type="match status" value="1"/>
</dbReference>
<dbReference type="PANTHER" id="PTHR43744:SF12">
    <property type="entry name" value="ABC TRANSPORTER PERMEASE PROTEIN MG189-RELATED"/>
    <property type="match status" value="1"/>
</dbReference>
<evidence type="ECO:0000256" key="3">
    <source>
        <dbReference type="ARBA" id="ARBA00022475"/>
    </source>
</evidence>
<dbReference type="Gene3D" id="1.10.3720.10">
    <property type="entry name" value="MetI-like"/>
    <property type="match status" value="1"/>
</dbReference>